<name>A0A3R9QD96_9CREN</name>
<comment type="caution">
    <text evidence="1">The sequence shown here is derived from an EMBL/GenBank/DDBJ whole genome shotgun (WGS) entry which is preliminary data.</text>
</comment>
<accession>A0A3R9QD96</accession>
<keyword evidence="2" id="KW-1185">Reference proteome</keyword>
<evidence type="ECO:0000313" key="2">
    <source>
        <dbReference type="Proteomes" id="UP000277582"/>
    </source>
</evidence>
<dbReference type="EMBL" id="RCOS01000110">
    <property type="protein sequence ID" value="RSN73751.1"/>
    <property type="molecule type" value="Genomic_DNA"/>
</dbReference>
<reference evidence="1 2" key="1">
    <citation type="submission" date="2018-10" db="EMBL/GenBank/DDBJ databases">
        <title>Co-occurring genomic capacity for anaerobic methane metabolism and dissimilatory sulfite reduction discovered in the Korarchaeota.</title>
        <authorList>
            <person name="Mckay L.J."/>
            <person name="Dlakic M."/>
            <person name="Fields M.W."/>
            <person name="Delmont T.O."/>
            <person name="Eren A.M."/>
            <person name="Jay Z.J."/>
            <person name="Klingelsmith K.B."/>
            <person name="Rusch D.B."/>
            <person name="Inskeep W.P."/>
        </authorList>
    </citation>
    <scope>NUCLEOTIDE SEQUENCE [LARGE SCALE GENOMIC DNA]</scope>
    <source>
        <strain evidence="1 2">MDKW</strain>
    </source>
</reference>
<evidence type="ECO:0000313" key="1">
    <source>
        <dbReference type="EMBL" id="RSN73751.1"/>
    </source>
</evidence>
<protein>
    <submittedName>
        <fullName evidence="1">Uncharacterized protein</fullName>
    </submittedName>
</protein>
<organism evidence="1 2">
    <name type="scientific">Candidatus Methanodesulfokora washburnensis</name>
    <dbReference type="NCBI Taxonomy" id="2478471"/>
    <lineage>
        <taxon>Archaea</taxon>
        <taxon>Thermoproteota</taxon>
        <taxon>Candidatus Korarchaeia</taxon>
        <taxon>Candidatus Korarchaeia incertae sedis</taxon>
        <taxon>Candidatus Methanodesulfokora</taxon>
    </lineage>
</organism>
<dbReference type="AlphaFoldDB" id="A0A3R9QD96"/>
<dbReference type="Proteomes" id="UP000277582">
    <property type="component" value="Unassembled WGS sequence"/>
</dbReference>
<gene>
    <name evidence="1" type="ORF">D6D85_09495</name>
</gene>
<sequence length="90" mass="10193">MDAFEFLAYITVIGLLLMIEHRITELELRIREIQLMMRLGGDYEADEGEYSGAVIPAKPPIDAGHNIDGRILDVSDSRPVSNRLMQGRDY</sequence>
<proteinExistence type="predicted"/>